<reference evidence="2" key="1">
    <citation type="submission" date="2023-04" db="EMBL/GenBank/DDBJ databases">
        <authorList>
            <consortium name="ELIXIR-Norway"/>
        </authorList>
    </citation>
    <scope>NUCLEOTIDE SEQUENCE [LARGE SCALE GENOMIC DNA]</scope>
</reference>
<evidence type="ECO:0000256" key="1">
    <source>
        <dbReference type="SAM" id="MobiDB-lite"/>
    </source>
</evidence>
<keyword evidence="3" id="KW-1185">Reference proteome</keyword>
<feature type="compositionally biased region" description="Low complexity" evidence="1">
    <location>
        <begin position="21"/>
        <end position="32"/>
    </location>
</feature>
<feature type="compositionally biased region" description="Basic and acidic residues" evidence="1">
    <location>
        <begin position="105"/>
        <end position="114"/>
    </location>
</feature>
<feature type="compositionally biased region" description="Low complexity" evidence="1">
    <location>
        <begin position="115"/>
        <end position="126"/>
    </location>
</feature>
<protein>
    <submittedName>
        <fullName evidence="2">Uncharacterized protein</fullName>
    </submittedName>
</protein>
<feature type="region of interest" description="Disordered" evidence="1">
    <location>
        <begin position="1"/>
        <end position="241"/>
    </location>
</feature>
<accession>A0ABN8XX31</accession>
<proteinExistence type="predicted"/>
<sequence length="241" mass="24827">MARTRAEPLPAPPAPRGGAGAPRASSRAGAGRLVCGRGAVRVRGTWLTRGPQCASPARPPPPRERKPRPGSALCVLGALRQRVTVRGAGPRGREGRDGGAALTGRRSDLKRQRDSGGSQSQPGLGSREAGLETSETAVQVGDGGAPGERGGPASFPGQVRPRRPQSGGLSGLGRPCRSSCAVAGGFHDRGRRAAPQELFPGPRVASPNTRPRRPERPDALPGLCPPRRRALPHSRSGAAPA</sequence>
<dbReference type="Proteomes" id="UP001176941">
    <property type="component" value="Chromosome 10"/>
</dbReference>
<organism evidence="2 3">
    <name type="scientific">Rangifer tarandus platyrhynchus</name>
    <name type="common">Svalbard reindeer</name>
    <dbReference type="NCBI Taxonomy" id="3082113"/>
    <lineage>
        <taxon>Eukaryota</taxon>
        <taxon>Metazoa</taxon>
        <taxon>Chordata</taxon>
        <taxon>Craniata</taxon>
        <taxon>Vertebrata</taxon>
        <taxon>Euteleostomi</taxon>
        <taxon>Mammalia</taxon>
        <taxon>Eutheria</taxon>
        <taxon>Laurasiatheria</taxon>
        <taxon>Artiodactyla</taxon>
        <taxon>Ruminantia</taxon>
        <taxon>Pecora</taxon>
        <taxon>Cervidae</taxon>
        <taxon>Odocoileinae</taxon>
        <taxon>Rangifer</taxon>
    </lineage>
</organism>
<evidence type="ECO:0000313" key="3">
    <source>
        <dbReference type="Proteomes" id="UP001176941"/>
    </source>
</evidence>
<dbReference type="EMBL" id="OX459946">
    <property type="protein sequence ID" value="CAI9152721.1"/>
    <property type="molecule type" value="Genomic_DNA"/>
</dbReference>
<gene>
    <name evidence="2" type="ORF">MRATA1EN1_LOCUS1683</name>
</gene>
<feature type="compositionally biased region" description="Gly residues" evidence="1">
    <location>
        <begin position="141"/>
        <end position="150"/>
    </location>
</feature>
<name>A0ABN8XX31_RANTA</name>
<evidence type="ECO:0000313" key="2">
    <source>
        <dbReference type="EMBL" id="CAI9152721.1"/>
    </source>
</evidence>